<evidence type="ECO:0000256" key="8">
    <source>
        <dbReference type="ARBA" id="ARBA00022741"/>
    </source>
</evidence>
<comment type="catalytic activity">
    <reaction evidence="18">
        <text>ATP + H2O = ADP + phosphate + H(+)</text>
        <dbReference type="Rhea" id="RHEA:13065"/>
        <dbReference type="ChEBI" id="CHEBI:15377"/>
        <dbReference type="ChEBI" id="CHEBI:15378"/>
        <dbReference type="ChEBI" id="CHEBI:30616"/>
        <dbReference type="ChEBI" id="CHEBI:43474"/>
        <dbReference type="ChEBI" id="CHEBI:456216"/>
    </reaction>
</comment>
<dbReference type="Pfam" id="PF13476">
    <property type="entry name" value="AAA_23"/>
    <property type="match status" value="1"/>
</dbReference>
<gene>
    <name evidence="21" type="ORF">CALVIDRAFT_480520</name>
</gene>
<evidence type="ECO:0000256" key="3">
    <source>
        <dbReference type="ARBA" id="ARBA00004286"/>
    </source>
</evidence>
<proteinExistence type="inferred from homology"/>
<accession>A0A167MS28</accession>
<feature type="domain" description="Rad50/SbcC-type AAA" evidence="20">
    <location>
        <begin position="5"/>
        <end position="221"/>
    </location>
</feature>
<dbReference type="GO" id="GO:0030870">
    <property type="term" value="C:Mre11 complex"/>
    <property type="evidence" value="ECO:0007669"/>
    <property type="project" value="InterPro"/>
</dbReference>
<keyword evidence="8" id="KW-0547">Nucleotide-binding</keyword>
<keyword evidence="7" id="KW-0479">Metal-binding</keyword>
<evidence type="ECO:0000256" key="12">
    <source>
        <dbReference type="ARBA" id="ARBA00022840"/>
    </source>
</evidence>
<comment type="subcellular location">
    <subcellularLocation>
        <location evidence="3">Chromosome</location>
    </subcellularLocation>
    <subcellularLocation>
        <location evidence="2">Nucleus</location>
    </subcellularLocation>
</comment>
<dbReference type="EMBL" id="KV417281">
    <property type="protein sequence ID" value="KZO97008.1"/>
    <property type="molecule type" value="Genomic_DNA"/>
</dbReference>
<evidence type="ECO:0000256" key="4">
    <source>
        <dbReference type="ARBA" id="ARBA00009439"/>
    </source>
</evidence>
<evidence type="ECO:0000256" key="17">
    <source>
        <dbReference type="ARBA" id="ARBA00023254"/>
    </source>
</evidence>
<keyword evidence="11" id="KW-0862">Zinc</keyword>
<evidence type="ECO:0000256" key="6">
    <source>
        <dbReference type="ARBA" id="ARBA00022454"/>
    </source>
</evidence>
<keyword evidence="14 19" id="KW-0175">Coiled coil</keyword>
<evidence type="ECO:0000256" key="9">
    <source>
        <dbReference type="ARBA" id="ARBA00022763"/>
    </source>
</evidence>
<evidence type="ECO:0000256" key="15">
    <source>
        <dbReference type="ARBA" id="ARBA00023204"/>
    </source>
</evidence>
<keyword evidence="16" id="KW-0539">Nucleus</keyword>
<dbReference type="GO" id="GO:0051880">
    <property type="term" value="F:G-quadruplex DNA binding"/>
    <property type="evidence" value="ECO:0007669"/>
    <property type="project" value="TreeGrafter"/>
</dbReference>
<evidence type="ECO:0000256" key="14">
    <source>
        <dbReference type="ARBA" id="ARBA00023054"/>
    </source>
</evidence>
<dbReference type="GO" id="GO:0046872">
    <property type="term" value="F:metal ion binding"/>
    <property type="evidence" value="ECO:0007669"/>
    <property type="project" value="UniProtKB-KW"/>
</dbReference>
<dbReference type="InterPro" id="IPR027417">
    <property type="entry name" value="P-loop_NTPase"/>
</dbReference>
<dbReference type="Proteomes" id="UP000076738">
    <property type="component" value="Unassembled WGS sequence"/>
</dbReference>
<keyword evidence="10" id="KW-0378">Hydrolase</keyword>
<evidence type="ECO:0000313" key="21">
    <source>
        <dbReference type="EMBL" id="KZO97008.1"/>
    </source>
</evidence>
<dbReference type="GO" id="GO:0003691">
    <property type="term" value="F:double-stranded telomeric DNA binding"/>
    <property type="evidence" value="ECO:0007669"/>
    <property type="project" value="TreeGrafter"/>
</dbReference>
<sequence>ASLDKLAIRGIRSFDDKSVAIIEFYSPVTVIVGHNGSGKTTIIECLKYITTGDQPPNTRGGAFVHDPKMANEKEVKAQVRLRFVAANGTRMLATRNLSVTQKKTGLTMKTLEGILGTADEARGKVRRRSTISTKCAEMDIEIPRLLGVSKSVLENVIFCHQEDSYWPLAEPAALKKKFDDIFEATKYTKALDSIKSLRKERVSDLKAEKEKLESLKLEKNRAGKLRSQITSLQTNIGDKEAELERLTVECEQLTTSNQRFYENAVKFKETLTRVEYLTRRKEDLVKNAESLHKSIKEIIDDEDIESKIKSFEQRVSQQEGRRAGLSEDLGDELERLQVYRRKHADAMTAQGRLMAEKEAHVRNISSREDLVHDISSKHHLRGFEHGALDNTKIEDFARRLKDLLAAQTAQTSRLKKTGLDDFDTRLRKLLNEKASNEQVIRDAQKEILNQDVVNFSAQMDSSRMIDADLRRVSTELQSEEEKQKKLQAESDTANYDRALAEKIKDIRALQESRESLERERQALMQQADSRAKLSSRQQELKRRRDNINTWLSSLEQKFQQFIGHAPEENTAESEITLGIRERENVVIEAERTSANAVAKYKQIESAKSRLQQELQRKKDTIQAQKRRINEGKGDFTSIDVAVEAKAEELEQAKRYEHESVMKTLLKATRYNIGVKNHKCRGCDRPLSDAELPAFQRHVSDFRNIPGIERQKDNENVVNTLMEELRTLQDLQRDAVELNKMENVEIPALVRELNAVESSWDSAMSEADEVRCHLNRARADQRELQALKLTAAQITSALSEIVDLQRDISQLTERLSIDGSARPMEELESELRGVIDNVKASEQARQDLTAEKDHTLMELRALERRIHDLQLRQRDLQDKIKERTLLEHRLKDSKDSILAKEKSIEVGKPLHELPIRTLERERNDFDKSSTVEVDQSTSLANDLERNVERLRAANTPIELYIRERKDRQLETIDGEIADMEVKITEANTAAESIRTSVALLDKEVGEQSTIMSNLRDNARLRETQRGIVEVEAEIATHDLESMAKARRSFEDKYNLSKEKEALANSKRSHIGGEVTSMKAQLRQLQDDLTTDYRDIDKRYTDQLITVKMSDLANNDLEKYAKALDNAIMRYHSLKMEEVNDTMKHLWNRTYQGTDIDGIKVRSDVEGGATKRTYNYRVVMTKDQVEMDMRGRCSAGQKMLASIIIRLALSDSFGQNCGILALDEPTNALDAENVEALAASLADLINERRNVSNFQLIVITHDEKFLQRLATSDVMEYYWRVSRDSKQKSVIERNRIQF</sequence>
<dbReference type="NCBIfam" id="TIGR00606">
    <property type="entry name" value="rad50"/>
    <property type="match status" value="1"/>
</dbReference>
<dbReference type="PANTHER" id="PTHR18867:SF12">
    <property type="entry name" value="DNA REPAIR PROTEIN RAD50"/>
    <property type="match status" value="1"/>
</dbReference>
<dbReference type="GO" id="GO:0043047">
    <property type="term" value="F:single-stranded telomeric DNA binding"/>
    <property type="evidence" value="ECO:0007669"/>
    <property type="project" value="TreeGrafter"/>
</dbReference>
<keyword evidence="15" id="KW-0234">DNA repair</keyword>
<dbReference type="OrthoDB" id="18797at2759"/>
<dbReference type="GO" id="GO:0070192">
    <property type="term" value="P:chromosome organization involved in meiotic cell cycle"/>
    <property type="evidence" value="ECO:0007669"/>
    <property type="project" value="TreeGrafter"/>
</dbReference>
<evidence type="ECO:0000256" key="18">
    <source>
        <dbReference type="ARBA" id="ARBA00049360"/>
    </source>
</evidence>
<evidence type="ECO:0000256" key="7">
    <source>
        <dbReference type="ARBA" id="ARBA00022723"/>
    </source>
</evidence>
<keyword evidence="9" id="KW-0227">DNA damage</keyword>
<dbReference type="GO" id="GO:0007004">
    <property type="term" value="P:telomere maintenance via telomerase"/>
    <property type="evidence" value="ECO:0007669"/>
    <property type="project" value="TreeGrafter"/>
</dbReference>
<feature type="coiled-coil region" evidence="19">
    <location>
        <begin position="202"/>
        <end position="256"/>
    </location>
</feature>
<dbReference type="GO" id="GO:0000794">
    <property type="term" value="C:condensed nuclear chromosome"/>
    <property type="evidence" value="ECO:0007669"/>
    <property type="project" value="TreeGrafter"/>
</dbReference>
<dbReference type="Pfam" id="PF13558">
    <property type="entry name" value="SbcC_Walker_B"/>
    <property type="match status" value="1"/>
</dbReference>
<evidence type="ECO:0000256" key="2">
    <source>
        <dbReference type="ARBA" id="ARBA00004123"/>
    </source>
</evidence>
<organism evidence="21 22">
    <name type="scientific">Calocera viscosa (strain TUFC12733)</name>
    <dbReference type="NCBI Taxonomy" id="1330018"/>
    <lineage>
        <taxon>Eukaryota</taxon>
        <taxon>Fungi</taxon>
        <taxon>Dikarya</taxon>
        <taxon>Basidiomycota</taxon>
        <taxon>Agaricomycotina</taxon>
        <taxon>Dacrymycetes</taxon>
        <taxon>Dacrymycetales</taxon>
        <taxon>Dacrymycetaceae</taxon>
        <taxon>Calocera</taxon>
    </lineage>
</organism>
<evidence type="ECO:0000256" key="16">
    <source>
        <dbReference type="ARBA" id="ARBA00023242"/>
    </source>
</evidence>
<dbReference type="InterPro" id="IPR004584">
    <property type="entry name" value="Rad50_eukaryotes"/>
</dbReference>
<comment type="similarity">
    <text evidence="4">Belongs to the SMC family. RAD50 subfamily.</text>
</comment>
<dbReference type="STRING" id="1330018.A0A167MS28"/>
<dbReference type="GO" id="GO:0006303">
    <property type="term" value="P:double-strand break repair via nonhomologous end joining"/>
    <property type="evidence" value="ECO:0007669"/>
    <property type="project" value="UniProtKB-ARBA"/>
</dbReference>
<feature type="non-terminal residue" evidence="21">
    <location>
        <position position="1"/>
    </location>
</feature>
<dbReference type="GO" id="GO:0016887">
    <property type="term" value="F:ATP hydrolysis activity"/>
    <property type="evidence" value="ECO:0007669"/>
    <property type="project" value="InterPro"/>
</dbReference>
<keyword evidence="6" id="KW-0158">Chromosome</keyword>
<keyword evidence="17" id="KW-0469">Meiosis</keyword>
<dbReference type="GO" id="GO:0005524">
    <property type="term" value="F:ATP binding"/>
    <property type="evidence" value="ECO:0007669"/>
    <property type="project" value="UniProtKB-KW"/>
</dbReference>
<dbReference type="GO" id="GO:0000722">
    <property type="term" value="P:telomere maintenance via recombination"/>
    <property type="evidence" value="ECO:0007669"/>
    <property type="project" value="TreeGrafter"/>
</dbReference>
<dbReference type="SUPFAM" id="SSF52540">
    <property type="entry name" value="P-loop containing nucleoside triphosphate hydrolases"/>
    <property type="match status" value="2"/>
</dbReference>
<comment type="cofactor">
    <cofactor evidence="1">
        <name>Zn(2+)</name>
        <dbReference type="ChEBI" id="CHEBI:29105"/>
    </cofactor>
</comment>
<dbReference type="Gene3D" id="3.40.50.300">
    <property type="entry name" value="P-loop containing nucleotide triphosphate hydrolases"/>
    <property type="match status" value="2"/>
</dbReference>
<dbReference type="PANTHER" id="PTHR18867">
    <property type="entry name" value="RAD50"/>
    <property type="match status" value="1"/>
</dbReference>
<evidence type="ECO:0000256" key="11">
    <source>
        <dbReference type="ARBA" id="ARBA00022833"/>
    </source>
</evidence>
<reference evidence="21 22" key="1">
    <citation type="journal article" date="2016" name="Mol. Biol. Evol.">
        <title>Comparative Genomics of Early-Diverging Mushroom-Forming Fungi Provides Insights into the Origins of Lignocellulose Decay Capabilities.</title>
        <authorList>
            <person name="Nagy L.G."/>
            <person name="Riley R."/>
            <person name="Tritt A."/>
            <person name="Adam C."/>
            <person name="Daum C."/>
            <person name="Floudas D."/>
            <person name="Sun H."/>
            <person name="Yadav J.S."/>
            <person name="Pangilinan J."/>
            <person name="Larsson K.H."/>
            <person name="Matsuura K."/>
            <person name="Barry K."/>
            <person name="Labutti K."/>
            <person name="Kuo R."/>
            <person name="Ohm R.A."/>
            <person name="Bhattacharya S.S."/>
            <person name="Shirouzu T."/>
            <person name="Yoshinaga Y."/>
            <person name="Martin F.M."/>
            <person name="Grigoriev I.V."/>
            <person name="Hibbett D.S."/>
        </authorList>
    </citation>
    <scope>NUCLEOTIDE SEQUENCE [LARGE SCALE GENOMIC DNA]</scope>
    <source>
        <strain evidence="21 22">TUFC12733</strain>
    </source>
</reference>
<dbReference type="InterPro" id="IPR038729">
    <property type="entry name" value="Rad50/SbcC_AAA"/>
</dbReference>
<evidence type="ECO:0000259" key="20">
    <source>
        <dbReference type="Pfam" id="PF13476"/>
    </source>
</evidence>
<dbReference type="GO" id="GO:0007127">
    <property type="term" value="P:meiosis I"/>
    <property type="evidence" value="ECO:0007669"/>
    <property type="project" value="UniProtKB-ARBA"/>
</dbReference>
<evidence type="ECO:0000256" key="10">
    <source>
        <dbReference type="ARBA" id="ARBA00022801"/>
    </source>
</evidence>
<evidence type="ECO:0000256" key="13">
    <source>
        <dbReference type="ARBA" id="ARBA00022842"/>
    </source>
</evidence>
<feature type="coiled-coil region" evidence="19">
    <location>
        <begin position="426"/>
        <end position="526"/>
    </location>
</feature>
<evidence type="ECO:0000313" key="22">
    <source>
        <dbReference type="Proteomes" id="UP000076738"/>
    </source>
</evidence>
<dbReference type="FunFam" id="3.40.50.300:FF:000593">
    <property type="entry name" value="DNA repair protein RAD50"/>
    <property type="match status" value="1"/>
</dbReference>
<keyword evidence="13" id="KW-0460">Magnesium</keyword>
<protein>
    <recommendedName>
        <fullName evidence="5">DNA repair protein RAD50</fullName>
    </recommendedName>
</protein>
<evidence type="ECO:0000256" key="19">
    <source>
        <dbReference type="SAM" id="Coils"/>
    </source>
</evidence>
<feature type="coiled-coil region" evidence="19">
    <location>
        <begin position="793"/>
        <end position="878"/>
    </location>
</feature>
<feature type="coiled-coil region" evidence="19">
    <location>
        <begin position="713"/>
        <end position="740"/>
    </location>
</feature>
<dbReference type="FunFam" id="3.40.50.300:FF:001195">
    <property type="entry name" value="DNA repair protein rad50"/>
    <property type="match status" value="1"/>
</dbReference>
<name>A0A167MS28_CALVF</name>
<evidence type="ECO:0000256" key="5">
    <source>
        <dbReference type="ARBA" id="ARBA00017893"/>
    </source>
</evidence>
<keyword evidence="12" id="KW-0067">ATP-binding</keyword>
<evidence type="ECO:0000256" key="1">
    <source>
        <dbReference type="ARBA" id="ARBA00001947"/>
    </source>
</evidence>
<keyword evidence="22" id="KW-1185">Reference proteome</keyword>
<feature type="coiled-coil region" evidence="19">
    <location>
        <begin position="593"/>
        <end position="658"/>
    </location>
</feature>